<organism evidence="3">
    <name type="scientific">freshwater metagenome</name>
    <dbReference type="NCBI Taxonomy" id="449393"/>
    <lineage>
        <taxon>unclassified sequences</taxon>
        <taxon>metagenomes</taxon>
        <taxon>ecological metagenomes</taxon>
    </lineage>
</organism>
<dbReference type="AlphaFoldDB" id="A0A6J7ASB9"/>
<name>A0A6J7ASB9_9ZZZZ</name>
<dbReference type="EMBL" id="CAFBOL010000009">
    <property type="protein sequence ID" value="CAB4977578.1"/>
    <property type="molecule type" value="Genomic_DNA"/>
</dbReference>
<gene>
    <name evidence="2" type="ORF">UFOPK2656_00508</name>
    <name evidence="3" type="ORF">UFOPK3099_02921</name>
    <name evidence="4" type="ORF">UFOPK3267_02492</name>
    <name evidence="5" type="ORF">UFOPK3651_00276</name>
    <name evidence="6" type="ORF">UFOPK3931_00594</name>
    <name evidence="1" type="ORF">UFOPK4189_00505</name>
</gene>
<dbReference type="EMBL" id="CAFBIY010000180">
    <property type="protein sequence ID" value="CAB4852968.1"/>
    <property type="molecule type" value="Genomic_DNA"/>
</dbReference>
<evidence type="ECO:0000313" key="1">
    <source>
        <dbReference type="EMBL" id="CAB4362725.1"/>
    </source>
</evidence>
<sequence length="141" mass="14767">MPAAEIVSTLEILRGWRIIADPSALDSATWPATSRVVRISPDDVYVIGSVEPAVPADPYAIITPEMGFAGVGLSPAEVTAIAQEHIEWPLPSMRPALAQGQIAGVPAKLELHVDGSALLLVACAARHELEARIARTLAGCA</sequence>
<evidence type="ECO:0000313" key="4">
    <source>
        <dbReference type="EMBL" id="CAB4852968.1"/>
    </source>
</evidence>
<protein>
    <submittedName>
        <fullName evidence="3">Unannotated protein</fullName>
    </submittedName>
</protein>
<proteinExistence type="predicted"/>
<dbReference type="EMBL" id="CAESGF010000002">
    <property type="protein sequence ID" value="CAB4362725.1"/>
    <property type="molecule type" value="Genomic_DNA"/>
</dbReference>
<dbReference type="EMBL" id="CAFAAV010000345">
    <property type="protein sequence ID" value="CAB4835891.1"/>
    <property type="molecule type" value="Genomic_DNA"/>
</dbReference>
<evidence type="ECO:0000313" key="2">
    <source>
        <dbReference type="EMBL" id="CAB4708466.1"/>
    </source>
</evidence>
<reference evidence="3" key="1">
    <citation type="submission" date="2020-05" db="EMBL/GenBank/DDBJ databases">
        <authorList>
            <person name="Chiriac C."/>
            <person name="Salcher M."/>
            <person name="Ghai R."/>
            <person name="Kavagutti S V."/>
        </authorList>
    </citation>
    <scope>NUCLEOTIDE SEQUENCE</scope>
</reference>
<dbReference type="EMBL" id="CAFBMT010000001">
    <property type="protein sequence ID" value="CAB4912133.1"/>
    <property type="molecule type" value="Genomic_DNA"/>
</dbReference>
<evidence type="ECO:0000313" key="5">
    <source>
        <dbReference type="EMBL" id="CAB4912133.1"/>
    </source>
</evidence>
<accession>A0A6J7ASB9</accession>
<evidence type="ECO:0000313" key="6">
    <source>
        <dbReference type="EMBL" id="CAB4977578.1"/>
    </source>
</evidence>
<dbReference type="EMBL" id="CAEZYF010000002">
    <property type="protein sequence ID" value="CAB4708466.1"/>
    <property type="molecule type" value="Genomic_DNA"/>
</dbReference>
<evidence type="ECO:0000313" key="3">
    <source>
        <dbReference type="EMBL" id="CAB4835891.1"/>
    </source>
</evidence>